<evidence type="ECO:0000259" key="3">
    <source>
        <dbReference type="PROSITE" id="PS50207"/>
    </source>
</evidence>
<feature type="domain" description="Caspase family p20" evidence="4">
    <location>
        <begin position="114"/>
        <end position="235"/>
    </location>
</feature>
<dbReference type="Gene3D" id="3.40.50.1460">
    <property type="match status" value="1"/>
</dbReference>
<comment type="similarity">
    <text evidence="1 2">Belongs to the peptidase C14A family.</text>
</comment>
<dbReference type="PANTHER" id="PTHR22576">
    <property type="entry name" value="MUCOSA ASSOCIATED LYMPHOID TISSUE LYMPHOMA TRANSLOCATION PROTEIN 1/PARACASPASE"/>
    <property type="match status" value="1"/>
</dbReference>
<evidence type="ECO:0000256" key="1">
    <source>
        <dbReference type="ARBA" id="ARBA00010134"/>
    </source>
</evidence>
<evidence type="ECO:0000313" key="7">
    <source>
        <dbReference type="Proteomes" id="UP000503349"/>
    </source>
</evidence>
<dbReference type="SUPFAM" id="SSF47986">
    <property type="entry name" value="DEATH domain"/>
    <property type="match status" value="1"/>
</dbReference>
<dbReference type="InterPro" id="IPR052039">
    <property type="entry name" value="Caspase-related_regulators"/>
</dbReference>
<keyword evidence="7" id="KW-1185">Reference proteome</keyword>
<dbReference type="GO" id="GO:0042981">
    <property type="term" value="P:regulation of apoptotic process"/>
    <property type="evidence" value="ECO:0007669"/>
    <property type="project" value="InterPro"/>
</dbReference>
<dbReference type="InterPro" id="IPR002138">
    <property type="entry name" value="Pept_C14_p10"/>
</dbReference>
<dbReference type="InterPro" id="IPR015917">
    <property type="entry name" value="Pept_C14A"/>
</dbReference>
<proteinExistence type="inferred from homology"/>
<dbReference type="PROSITE" id="PS50207">
    <property type="entry name" value="CASPASE_P10"/>
    <property type="match status" value="1"/>
</dbReference>
<evidence type="ECO:0000256" key="2">
    <source>
        <dbReference type="RuleBase" id="RU003971"/>
    </source>
</evidence>
<name>A0A6G1QA27_CHAAH</name>
<dbReference type="GO" id="GO:0006508">
    <property type="term" value="P:proteolysis"/>
    <property type="evidence" value="ECO:0007669"/>
    <property type="project" value="InterPro"/>
</dbReference>
<dbReference type="InterPro" id="IPR011029">
    <property type="entry name" value="DEATH-like_dom_sf"/>
</dbReference>
<dbReference type="SMART" id="SM00115">
    <property type="entry name" value="CASc"/>
    <property type="match status" value="1"/>
</dbReference>
<dbReference type="InterPro" id="IPR001309">
    <property type="entry name" value="Pept_C14_p20"/>
</dbReference>
<dbReference type="CDD" id="cd00032">
    <property type="entry name" value="CASc"/>
    <property type="match status" value="1"/>
</dbReference>
<dbReference type="InterPro" id="IPR033139">
    <property type="entry name" value="Caspase_cys_AS"/>
</dbReference>
<feature type="domain" description="CARD" evidence="5">
    <location>
        <begin position="1"/>
        <end position="78"/>
    </location>
</feature>
<organism evidence="6 7">
    <name type="scientific">Channa argus</name>
    <name type="common">Northern snakehead</name>
    <name type="synonym">Ophicephalus argus</name>
    <dbReference type="NCBI Taxonomy" id="215402"/>
    <lineage>
        <taxon>Eukaryota</taxon>
        <taxon>Metazoa</taxon>
        <taxon>Chordata</taxon>
        <taxon>Craniata</taxon>
        <taxon>Vertebrata</taxon>
        <taxon>Euteleostomi</taxon>
        <taxon>Actinopterygii</taxon>
        <taxon>Neopterygii</taxon>
        <taxon>Teleostei</taxon>
        <taxon>Neoteleostei</taxon>
        <taxon>Acanthomorphata</taxon>
        <taxon>Anabantaria</taxon>
        <taxon>Anabantiformes</taxon>
        <taxon>Channoidei</taxon>
        <taxon>Channidae</taxon>
        <taxon>Channa</taxon>
    </lineage>
</organism>
<evidence type="ECO:0000259" key="5">
    <source>
        <dbReference type="PROSITE" id="PS50209"/>
    </source>
</evidence>
<sequence length="347" mass="39312">MSAKDTVRNNKTKILEILCGDRSLILNKVHEKNLITGREYQNLKIIYGKDEEGHVTELVDKIMTKGENTCQYFLTLLQTDEDIKSTFPELKNIQLNHNQLLPKPVQASSWDIRESLSEVFSGLGFRVLMCKDQTKDQMDRALKYFASLSGDLSQLQEFNVKEWSHTEFTELQQPLQHGDAFICCILSHGKKGVVFGIDWQPLCIKQITRNFKATDQSPLTGKPKVFLIQACQGDKTQHGVILTDVEADDSSLPSIPEEGDFLVAYATVEDHAAFRHKTDGSWFVQSLCQQLQRHCPRGEDITTILHRVNNEVGQKEGSSQVGAAKQMPEVRFTLRKKLVLSPQSNYS</sequence>
<dbReference type="GO" id="GO:0004197">
    <property type="term" value="F:cysteine-type endopeptidase activity"/>
    <property type="evidence" value="ECO:0007669"/>
    <property type="project" value="InterPro"/>
</dbReference>
<dbReference type="AlphaFoldDB" id="A0A6G1QA27"/>
<feature type="domain" description="Caspase family p10" evidence="3">
    <location>
        <begin position="251"/>
        <end position="342"/>
    </location>
</feature>
<dbReference type="PROSITE" id="PS50209">
    <property type="entry name" value="CARD"/>
    <property type="match status" value="1"/>
</dbReference>
<evidence type="ECO:0000259" key="4">
    <source>
        <dbReference type="PROSITE" id="PS50208"/>
    </source>
</evidence>
<dbReference type="InterPro" id="IPR011600">
    <property type="entry name" value="Pept_C14_caspase"/>
</dbReference>
<dbReference type="Gene3D" id="1.10.533.10">
    <property type="entry name" value="Death Domain, Fas"/>
    <property type="match status" value="1"/>
</dbReference>
<dbReference type="InterPro" id="IPR001315">
    <property type="entry name" value="CARD"/>
</dbReference>
<dbReference type="InterPro" id="IPR029030">
    <property type="entry name" value="Caspase-like_dom_sf"/>
</dbReference>
<gene>
    <name evidence="6" type="ORF">EXN66_Car014693</name>
</gene>
<evidence type="ECO:0000313" key="6">
    <source>
        <dbReference type="EMBL" id="KAF3699006.1"/>
    </source>
</evidence>
<dbReference type="PROSITE" id="PS50208">
    <property type="entry name" value="CASPASE_P20"/>
    <property type="match status" value="1"/>
</dbReference>
<dbReference type="SUPFAM" id="SSF52129">
    <property type="entry name" value="Caspase-like"/>
    <property type="match status" value="1"/>
</dbReference>
<dbReference type="PANTHER" id="PTHR22576:SF41">
    <property type="entry name" value="CASPASE 14, APOPTOSIS-RELATED CYSTEINE PEPTIDASE"/>
    <property type="match status" value="1"/>
</dbReference>
<reference evidence="7" key="2">
    <citation type="submission" date="2019-02" db="EMBL/GenBank/DDBJ databases">
        <title>Opniocepnalus argus Var Kimnra genome.</title>
        <authorList>
            <person name="Zhou C."/>
            <person name="Xiao S."/>
        </authorList>
    </citation>
    <scope>NUCLEOTIDE SEQUENCE [LARGE SCALE GENOMIC DNA]</scope>
</reference>
<dbReference type="Pfam" id="PF00656">
    <property type="entry name" value="Peptidase_C14"/>
    <property type="match status" value="1"/>
</dbReference>
<dbReference type="PROSITE" id="PS01122">
    <property type="entry name" value="CASPASE_CYS"/>
    <property type="match status" value="1"/>
</dbReference>
<protein>
    <submittedName>
        <fullName evidence="6">Caspase-8</fullName>
    </submittedName>
</protein>
<accession>A0A6G1QA27</accession>
<dbReference type="EMBL" id="CM015725">
    <property type="protein sequence ID" value="KAF3699006.1"/>
    <property type="molecule type" value="Genomic_DNA"/>
</dbReference>
<reference evidence="6 7" key="1">
    <citation type="submission" date="2019-02" db="EMBL/GenBank/DDBJ databases">
        <title>Opniocepnalus argus genome.</title>
        <authorList>
            <person name="Zhou C."/>
            <person name="Xiao S."/>
        </authorList>
    </citation>
    <scope>NUCLEOTIDE SEQUENCE [LARGE SCALE GENOMIC DNA]</scope>
    <source>
        <strain evidence="6">OARG1902GOOAL</strain>
        <tissue evidence="6">Muscle</tissue>
    </source>
</reference>
<dbReference type="Proteomes" id="UP000503349">
    <property type="component" value="Chromosome 14"/>
</dbReference>